<organism evidence="3 4">
    <name type="scientific">Mahella australiensis (strain DSM 15567 / CIP 107919 / 50-1 BON)</name>
    <dbReference type="NCBI Taxonomy" id="697281"/>
    <lineage>
        <taxon>Bacteria</taxon>
        <taxon>Bacillati</taxon>
        <taxon>Bacillota</taxon>
        <taxon>Clostridia</taxon>
        <taxon>Thermoanaerobacterales</taxon>
        <taxon>Thermoanaerobacterales Family IV. Incertae Sedis</taxon>
        <taxon>Mahella</taxon>
    </lineage>
</organism>
<keyword evidence="2" id="KW-0812">Transmembrane</keyword>
<feature type="transmembrane region" description="Helical" evidence="2">
    <location>
        <begin position="6"/>
        <end position="26"/>
    </location>
</feature>
<evidence type="ECO:0008006" key="5">
    <source>
        <dbReference type="Google" id="ProtNLM"/>
    </source>
</evidence>
<dbReference type="HOGENOM" id="CLU_100181_0_0_9"/>
<feature type="compositionally biased region" description="Basic and acidic residues" evidence="1">
    <location>
        <begin position="45"/>
        <end position="70"/>
    </location>
</feature>
<keyword evidence="2" id="KW-0472">Membrane</keyword>
<protein>
    <recommendedName>
        <fullName evidence="5">DUF4829 domain-containing protein</fullName>
    </recommendedName>
</protein>
<feature type="region of interest" description="Disordered" evidence="1">
    <location>
        <begin position="45"/>
        <end position="73"/>
    </location>
</feature>
<dbReference type="Proteomes" id="UP000008457">
    <property type="component" value="Chromosome"/>
</dbReference>
<dbReference type="RefSeq" id="WP_013782013.1">
    <property type="nucleotide sequence ID" value="NC_015520.1"/>
</dbReference>
<sequence>MFKNKIFIVVVVVAVALVGIGCWYAYDRHQAALAAEKAQQEELAKAEAEKKAAEEEAARKAAEEADKEAANDSTLEEYFASAKEIDETELTEEDKAAIAALDKKYGPEMDAIREMLTAYNRAQNEYDYRTFTGHEGEKYMCPETAENYAKVNAPARKERVVRVKEISKFDGITVKYCVFTTPDFGEVAENPENPAYAYAEVEVRAHNIAPVKEDVSSSYWAVWLKKIDGQWKIYVEEPIEDE</sequence>
<keyword evidence="4" id="KW-1185">Reference proteome</keyword>
<evidence type="ECO:0000313" key="3">
    <source>
        <dbReference type="EMBL" id="AEE97587.1"/>
    </source>
</evidence>
<dbReference type="STRING" id="697281.Mahau_2425"/>
<accession>F3ZWW5</accession>
<proteinExistence type="predicted"/>
<gene>
    <name evidence="3" type="ordered locus">Mahau_2425</name>
</gene>
<dbReference type="PROSITE" id="PS51257">
    <property type="entry name" value="PROKAR_LIPOPROTEIN"/>
    <property type="match status" value="1"/>
</dbReference>
<dbReference type="KEGG" id="mas:Mahau_2425"/>
<name>F3ZWW5_MAHA5</name>
<evidence type="ECO:0000313" key="4">
    <source>
        <dbReference type="Proteomes" id="UP000008457"/>
    </source>
</evidence>
<evidence type="ECO:0000256" key="2">
    <source>
        <dbReference type="SAM" id="Phobius"/>
    </source>
</evidence>
<dbReference type="AlphaFoldDB" id="F3ZWW5"/>
<reference evidence="4" key="1">
    <citation type="submission" date="2010-11" db="EMBL/GenBank/DDBJ databases">
        <title>The complete genome of Mahella australiensis DSM 15567.</title>
        <authorList>
            <consortium name="US DOE Joint Genome Institute (JGI-PGF)"/>
            <person name="Lucas S."/>
            <person name="Copeland A."/>
            <person name="Lapidus A."/>
            <person name="Bruce D."/>
            <person name="Goodwin L."/>
            <person name="Pitluck S."/>
            <person name="Kyrpides N."/>
            <person name="Mavromatis K."/>
            <person name="Pagani I."/>
            <person name="Ivanova N."/>
            <person name="Teshima H."/>
            <person name="Brettin T."/>
            <person name="Detter J.C."/>
            <person name="Han C."/>
            <person name="Tapia R."/>
            <person name="Land M."/>
            <person name="Hauser L."/>
            <person name="Markowitz V."/>
            <person name="Cheng J.-F."/>
            <person name="Hugenholtz P."/>
            <person name="Woyke T."/>
            <person name="Wu D."/>
            <person name="Spring S."/>
            <person name="Pukall R."/>
            <person name="Steenblock K."/>
            <person name="Schneider S."/>
            <person name="Klenk H.-P."/>
            <person name="Eisen J.A."/>
        </authorList>
    </citation>
    <scope>NUCLEOTIDE SEQUENCE [LARGE SCALE GENOMIC DNA]</scope>
    <source>
        <strain evidence="4">DSM 15567 / CIP 107919 / 50-1 BON</strain>
    </source>
</reference>
<keyword evidence="2" id="KW-1133">Transmembrane helix</keyword>
<dbReference type="EMBL" id="CP002360">
    <property type="protein sequence ID" value="AEE97587.1"/>
    <property type="molecule type" value="Genomic_DNA"/>
</dbReference>
<reference evidence="3 4" key="2">
    <citation type="journal article" date="2011" name="Stand. Genomic Sci.">
        <title>Complete genome sequence of Mahella australiensis type strain (50-1 BON).</title>
        <authorList>
            <person name="Sikorski J."/>
            <person name="Teshima H."/>
            <person name="Nolan M."/>
            <person name="Lucas S."/>
            <person name="Hammon N."/>
            <person name="Deshpande S."/>
            <person name="Cheng J.F."/>
            <person name="Pitluck S."/>
            <person name="Liolios K."/>
            <person name="Pagani I."/>
            <person name="Ivanova N."/>
            <person name="Huntemann M."/>
            <person name="Mavromatis K."/>
            <person name="Ovchinikova G."/>
            <person name="Pati A."/>
            <person name="Tapia R."/>
            <person name="Han C."/>
            <person name="Goodwin L."/>
            <person name="Chen A."/>
            <person name="Palaniappan K."/>
            <person name="Land M."/>
            <person name="Hauser L."/>
            <person name="Ngatchou-Djao O.D."/>
            <person name="Rohde M."/>
            <person name="Pukall R."/>
            <person name="Spring S."/>
            <person name="Abt B."/>
            <person name="Goker M."/>
            <person name="Detter J.C."/>
            <person name="Woyke T."/>
            <person name="Bristow J."/>
            <person name="Markowitz V."/>
            <person name="Hugenholtz P."/>
            <person name="Eisen J.A."/>
            <person name="Kyrpides N.C."/>
            <person name="Klenk H.P."/>
            <person name="Lapidus A."/>
        </authorList>
    </citation>
    <scope>NUCLEOTIDE SEQUENCE [LARGE SCALE GENOMIC DNA]</scope>
    <source>
        <strain evidence="4">DSM 15567 / CIP 107919 / 50-1 BON</strain>
    </source>
</reference>
<evidence type="ECO:0000256" key="1">
    <source>
        <dbReference type="SAM" id="MobiDB-lite"/>
    </source>
</evidence>